<reference evidence="1 2" key="1">
    <citation type="submission" date="2015-04" db="EMBL/GenBank/DDBJ databases">
        <authorList>
            <person name="Syromyatnikov M.Y."/>
            <person name="Popov V.N."/>
        </authorList>
    </citation>
    <scope>NUCLEOTIDE SEQUENCE [LARGE SCALE GENOMIC DNA]</scope>
</reference>
<organism evidence="1 2">
    <name type="scientific">Clunio marinus</name>
    <dbReference type="NCBI Taxonomy" id="568069"/>
    <lineage>
        <taxon>Eukaryota</taxon>
        <taxon>Metazoa</taxon>
        <taxon>Ecdysozoa</taxon>
        <taxon>Arthropoda</taxon>
        <taxon>Hexapoda</taxon>
        <taxon>Insecta</taxon>
        <taxon>Pterygota</taxon>
        <taxon>Neoptera</taxon>
        <taxon>Endopterygota</taxon>
        <taxon>Diptera</taxon>
        <taxon>Nematocera</taxon>
        <taxon>Chironomoidea</taxon>
        <taxon>Chironomidae</taxon>
        <taxon>Clunio</taxon>
    </lineage>
</organism>
<dbReference type="EMBL" id="CVRI01000058">
    <property type="protein sequence ID" value="CRL02592.1"/>
    <property type="molecule type" value="Genomic_DNA"/>
</dbReference>
<evidence type="ECO:0000313" key="2">
    <source>
        <dbReference type="Proteomes" id="UP000183832"/>
    </source>
</evidence>
<proteinExistence type="predicted"/>
<name>A0A1J1IR20_9DIPT</name>
<dbReference type="AlphaFoldDB" id="A0A1J1IR20"/>
<protein>
    <submittedName>
        <fullName evidence="1">CLUMA_CG016102, isoform A</fullName>
    </submittedName>
</protein>
<evidence type="ECO:0000313" key="1">
    <source>
        <dbReference type="EMBL" id="CRL02592.1"/>
    </source>
</evidence>
<sequence length="68" mass="8267">MEMKQHTIISIKKFHFKEKHDVLMSQQQQPLLPLLKNTRIEFEALCSKYWRNMLHSVLFLQRQLINDA</sequence>
<gene>
    <name evidence="1" type="ORF">CLUMA_CG016102</name>
</gene>
<dbReference type="Proteomes" id="UP000183832">
    <property type="component" value="Unassembled WGS sequence"/>
</dbReference>
<keyword evidence="2" id="KW-1185">Reference proteome</keyword>
<accession>A0A1J1IR20</accession>